<accession>A0A2I1FES0</accession>
<reference evidence="1 2" key="1">
    <citation type="submission" date="2016-04" db="EMBL/GenBank/DDBJ databases">
        <title>Genome analyses suggest a sexual origin of heterokaryosis in a supposedly ancient asexual fungus.</title>
        <authorList>
            <person name="Ropars J."/>
            <person name="Sedzielewska K."/>
            <person name="Noel J."/>
            <person name="Charron P."/>
            <person name="Farinelli L."/>
            <person name="Marton T."/>
            <person name="Kruger M."/>
            <person name="Pelin A."/>
            <person name="Brachmann A."/>
            <person name="Corradi N."/>
        </authorList>
    </citation>
    <scope>NUCLEOTIDE SEQUENCE [LARGE SCALE GENOMIC DNA]</scope>
    <source>
        <strain evidence="1 2">A5</strain>
    </source>
</reference>
<protein>
    <submittedName>
        <fullName evidence="1">Uncharacterized protein</fullName>
    </submittedName>
</protein>
<evidence type="ECO:0000313" key="2">
    <source>
        <dbReference type="Proteomes" id="UP000232722"/>
    </source>
</evidence>
<organism evidence="1 2">
    <name type="scientific">Rhizophagus irregularis</name>
    <dbReference type="NCBI Taxonomy" id="588596"/>
    <lineage>
        <taxon>Eukaryota</taxon>
        <taxon>Fungi</taxon>
        <taxon>Fungi incertae sedis</taxon>
        <taxon>Mucoromycota</taxon>
        <taxon>Glomeromycotina</taxon>
        <taxon>Glomeromycetes</taxon>
        <taxon>Glomerales</taxon>
        <taxon>Glomeraceae</taxon>
        <taxon>Rhizophagus</taxon>
    </lineage>
</organism>
<gene>
    <name evidence="1" type="ORF">RhiirA5_435382</name>
</gene>
<evidence type="ECO:0000313" key="1">
    <source>
        <dbReference type="EMBL" id="PKB96132.1"/>
    </source>
</evidence>
<dbReference type="VEuPathDB" id="FungiDB:RhiirA1_477602"/>
<dbReference type="OrthoDB" id="2359399at2759"/>
<proteinExistence type="predicted"/>
<sequence>MIPLQNWISDELHEDKARAVIVEEIRHINVKFHFWLEMNSTNWQYTSLMGQDKLAILQHFNLAKLLPISRATQICNLWDNFYSLHKAMKDPKTNASEFSNSAIAWLHQFLDSNYFYQASDITPYMHVLDFGEVLASNLNHIPEMMRIHHHFDGGNGKERKSAIVNILEHENRLLYFNIHDEIDSIKLPKRLRVK</sequence>
<dbReference type="AlphaFoldDB" id="A0A2I1FES0"/>
<comment type="caution">
    <text evidence="1">The sequence shown here is derived from an EMBL/GenBank/DDBJ whole genome shotgun (WGS) entry which is preliminary data.</text>
</comment>
<name>A0A2I1FES0_9GLOM</name>
<dbReference type="Proteomes" id="UP000232722">
    <property type="component" value="Unassembled WGS sequence"/>
</dbReference>
<dbReference type="EMBL" id="LLXJ01004130">
    <property type="protein sequence ID" value="PKB96132.1"/>
    <property type="molecule type" value="Genomic_DNA"/>
</dbReference>
<reference evidence="1 2" key="2">
    <citation type="submission" date="2017-09" db="EMBL/GenBank/DDBJ databases">
        <title>Extensive intraspecific genome diversity in a model arbuscular mycorrhizal fungus.</title>
        <authorList>
            <person name="Chen E.C."/>
            <person name="Morin E."/>
            <person name="Beaudet D."/>
            <person name="Noel J."/>
            <person name="Ndikumana S."/>
            <person name="Charron P."/>
            <person name="St-Onge C."/>
            <person name="Giorgi J."/>
            <person name="Grigoriev I.V."/>
            <person name="Roux C."/>
            <person name="Martin F.M."/>
            <person name="Corradi N."/>
        </authorList>
    </citation>
    <scope>NUCLEOTIDE SEQUENCE [LARGE SCALE GENOMIC DNA]</scope>
    <source>
        <strain evidence="1 2">A5</strain>
    </source>
</reference>